<reference evidence="2 3" key="1">
    <citation type="journal article" date="2014" name="Int. J. Syst. Evol. Microbiol.">
        <title>Oceanisphaera profunda sp. nov., a marine bacterium isolated from deep-sea sediment, and emended description of the genus Oceanisphaera.</title>
        <authorList>
            <person name="Xu Z."/>
            <person name="Zhang X.Y."/>
            <person name="Su H.N."/>
            <person name="Yu Z.C."/>
            <person name="Liu C."/>
            <person name="Li H."/>
            <person name="Chen X.L."/>
            <person name="Song X.Y."/>
            <person name="Xie B.B."/>
            <person name="Qin Q.L."/>
            <person name="Zhou B.C."/>
            <person name="Shi M."/>
            <person name="Huang Y."/>
            <person name="Zhang Y.Z."/>
        </authorList>
    </citation>
    <scope>NUCLEOTIDE SEQUENCE [LARGE SCALE GENOMIC DNA]</scope>
    <source>
        <strain evidence="2 3">SM1222</strain>
    </source>
</reference>
<feature type="transmembrane region" description="Helical" evidence="1">
    <location>
        <begin position="102"/>
        <end position="122"/>
    </location>
</feature>
<keyword evidence="1" id="KW-0472">Membrane</keyword>
<keyword evidence="3" id="KW-1185">Reference proteome</keyword>
<feature type="transmembrane region" description="Helical" evidence="1">
    <location>
        <begin position="30"/>
        <end position="50"/>
    </location>
</feature>
<dbReference type="RefSeq" id="WP_087037624.1">
    <property type="nucleotide sequence ID" value="NZ_CP021377.1"/>
</dbReference>
<protein>
    <submittedName>
        <fullName evidence="2">Uncharacterized protein</fullName>
    </submittedName>
</protein>
<proteinExistence type="predicted"/>
<evidence type="ECO:0000313" key="3">
    <source>
        <dbReference type="Proteomes" id="UP000243937"/>
    </source>
</evidence>
<dbReference type="KEGG" id="opf:CBP31_12070"/>
<keyword evidence="1" id="KW-0812">Transmembrane</keyword>
<evidence type="ECO:0000256" key="1">
    <source>
        <dbReference type="SAM" id="Phobius"/>
    </source>
</evidence>
<dbReference type="AlphaFoldDB" id="A0A1Y0D801"/>
<sequence length="146" mass="16097">MKGISFVLRGLGAWLQAASALVHTLTKQGGLALLLAVLVISLCLSQRMGLKVACAYDHTTLHTEQVSSSDLPHKDTTNDQDHDSCSLSEQLLSKVFQNLDPLFIAIILLFALWLAPLTALGFSRRTITPLLFSGRRRHLVLCVFRE</sequence>
<gene>
    <name evidence="2" type="ORF">CBP31_12070</name>
</gene>
<evidence type="ECO:0000313" key="2">
    <source>
        <dbReference type="EMBL" id="ART83266.1"/>
    </source>
</evidence>
<dbReference type="Proteomes" id="UP000243937">
    <property type="component" value="Chromosome"/>
</dbReference>
<organism evidence="2 3">
    <name type="scientific">Oceanisphaera profunda</name>
    <dbReference type="NCBI Taxonomy" id="1416627"/>
    <lineage>
        <taxon>Bacteria</taxon>
        <taxon>Pseudomonadati</taxon>
        <taxon>Pseudomonadota</taxon>
        <taxon>Gammaproteobacteria</taxon>
        <taxon>Aeromonadales</taxon>
        <taxon>Aeromonadaceae</taxon>
        <taxon>Oceanisphaera</taxon>
    </lineage>
</organism>
<keyword evidence="1" id="KW-1133">Transmembrane helix</keyword>
<name>A0A1Y0D801_9GAMM</name>
<dbReference type="EMBL" id="CP021377">
    <property type="protein sequence ID" value="ART83266.1"/>
    <property type="molecule type" value="Genomic_DNA"/>
</dbReference>
<dbReference type="OrthoDB" id="5601050at2"/>
<accession>A0A1Y0D801</accession>